<reference evidence="9" key="2">
    <citation type="submission" date="2021-03" db="UniProtKB">
        <authorList>
            <consortium name="Ensembl"/>
        </authorList>
    </citation>
    <scope>IDENTIFICATION</scope>
</reference>
<protein>
    <submittedName>
        <fullName evidence="9">Solute carrier family 29 member 1 (Augustine blood group)</fullName>
    </submittedName>
</protein>
<feature type="transmembrane region" description="Helical" evidence="8">
    <location>
        <begin position="189"/>
        <end position="207"/>
    </location>
</feature>
<evidence type="ECO:0000256" key="5">
    <source>
        <dbReference type="ARBA" id="ARBA00022989"/>
    </source>
</evidence>
<name>A0A803JF73_XENTR</name>
<evidence type="ECO:0000313" key="9">
    <source>
        <dbReference type="Ensembl" id="ENSXETP00000106537"/>
    </source>
</evidence>
<dbReference type="GO" id="GO:0015213">
    <property type="term" value="F:uridine transmembrane transporter activity"/>
    <property type="evidence" value="ECO:0007669"/>
    <property type="project" value="UniProtKB-ARBA"/>
</dbReference>
<evidence type="ECO:0000256" key="7">
    <source>
        <dbReference type="SAM" id="MobiDB-lite"/>
    </source>
</evidence>
<feature type="transmembrane region" description="Helical" evidence="8">
    <location>
        <begin position="360"/>
        <end position="382"/>
    </location>
</feature>
<dbReference type="InterPro" id="IPR002259">
    <property type="entry name" value="Eqnu_transpt"/>
</dbReference>
<keyword evidence="3" id="KW-0813">Transport</keyword>
<dbReference type="PANTHER" id="PTHR10332">
    <property type="entry name" value="EQUILIBRATIVE NUCLEOSIDE TRANSPORTER"/>
    <property type="match status" value="1"/>
</dbReference>
<comment type="similarity">
    <text evidence="2">Belongs to the SLC29A/ENT transporter (TC 2.A.57) family.</text>
</comment>
<feature type="transmembrane region" description="Helical" evidence="8">
    <location>
        <begin position="430"/>
        <end position="450"/>
    </location>
</feature>
<evidence type="ECO:0000256" key="6">
    <source>
        <dbReference type="ARBA" id="ARBA00023136"/>
    </source>
</evidence>
<evidence type="ECO:0000256" key="2">
    <source>
        <dbReference type="ARBA" id="ARBA00007965"/>
    </source>
</evidence>
<feature type="transmembrane region" description="Helical" evidence="8">
    <location>
        <begin position="289"/>
        <end position="312"/>
    </location>
</feature>
<evidence type="ECO:0000256" key="1">
    <source>
        <dbReference type="ARBA" id="ARBA00004554"/>
    </source>
</evidence>
<dbReference type="NCBIfam" id="TIGR00939">
    <property type="entry name" value="2a57"/>
    <property type="match status" value="1"/>
</dbReference>
<proteinExistence type="inferred from homology"/>
<feature type="transmembrane region" description="Helical" evidence="8">
    <location>
        <begin position="394"/>
        <end position="418"/>
    </location>
</feature>
<dbReference type="GO" id="GO:0016323">
    <property type="term" value="C:basolateral plasma membrane"/>
    <property type="evidence" value="ECO:0007669"/>
    <property type="project" value="UniProtKB-SubCell"/>
</dbReference>
<comment type="subcellular location">
    <subcellularLocation>
        <location evidence="1">Basolateral cell membrane</location>
        <topology evidence="1">Multi-pass membrane protein</topology>
    </subcellularLocation>
</comment>
<organism evidence="9">
    <name type="scientific">Xenopus tropicalis</name>
    <name type="common">Western clawed frog</name>
    <name type="synonym">Silurana tropicalis</name>
    <dbReference type="NCBI Taxonomy" id="8364"/>
    <lineage>
        <taxon>Eukaryota</taxon>
        <taxon>Metazoa</taxon>
        <taxon>Chordata</taxon>
        <taxon>Craniata</taxon>
        <taxon>Vertebrata</taxon>
        <taxon>Euteleostomi</taxon>
        <taxon>Amphibia</taxon>
        <taxon>Batrachia</taxon>
        <taxon>Anura</taxon>
        <taxon>Pipoidea</taxon>
        <taxon>Pipidae</taxon>
        <taxon>Xenopodinae</taxon>
        <taxon>Xenopus</taxon>
        <taxon>Silurana</taxon>
    </lineage>
</organism>
<feature type="transmembrane region" description="Helical" evidence="8">
    <location>
        <begin position="213"/>
        <end position="233"/>
    </location>
</feature>
<sequence length="456" mass="49074">MPHSDPLYPQVRVMGGTKKMYHVLGGGASSRWRENEAEQPMRGRGWVRGGVTQGKIHTRGNLLGSIPIVGTFRSPCVEPGSSSTLIGSGQHRAAVPERQATGREAPPTSRYRLHWELPAFLLNHGQPPHRQVQCRLVNILHPGPGHLVAMEFFHDCHHAFGAILQGSLFGLAALFPANYTSPIMSGQGLAGAFAALSMICALASGSALEDSAFGYFITACVVILLALLSYVALNKLEFYRYYTIENVSAAAPAEIELKKDLLENGGGVAETGAESGDGGKSVIQILKKVWVLALSVCLVFAVTIGIFPAVTADVKSTIAGESKWGIYFIPVSCFLLFNLFDWAGRSLTVLTMWPGQDSKLLPLLVAARLVFLPLFMLCNVSPRTYLPVLLAHDAWYICIMILFAVSNGYLASLCMCFGPKKVGVHEAETAGAIMAFFLSLGLALGAGLSFPLRILV</sequence>
<dbReference type="Ensembl" id="ENSXETT00000106964">
    <property type="protein sequence ID" value="ENSXETP00000106537"/>
    <property type="gene ID" value="ENSXETG00000043518"/>
</dbReference>
<dbReference type="PANTHER" id="PTHR10332:SF9">
    <property type="entry name" value="EQUILIBRATIVE NUCLEOSIDE TRANSPORTER 1"/>
    <property type="match status" value="1"/>
</dbReference>
<reference evidence="9" key="1">
    <citation type="journal article" date="2010" name="Science">
        <title>The genome of the Western clawed frog Xenopus tropicalis.</title>
        <authorList>
            <person name="Hellsten U."/>
            <person name="Harland R.M."/>
            <person name="Gilchrist M.J."/>
            <person name="Hendrix D."/>
            <person name="Jurka J."/>
            <person name="Kapitonov V."/>
            <person name="Ovcharenko I."/>
            <person name="Putnam N.H."/>
            <person name="Shu S."/>
            <person name="Taher L."/>
            <person name="Blitz I.L."/>
            <person name="Blumberg B."/>
            <person name="Dichmann D.S."/>
            <person name="Dubchak I."/>
            <person name="Amaya E."/>
            <person name="Detter J.C."/>
            <person name="Fletcher R."/>
            <person name="Gerhard D.S."/>
            <person name="Goodstein D."/>
            <person name="Graves T."/>
            <person name="Grigoriev I.V."/>
            <person name="Grimwood J."/>
            <person name="Kawashima T."/>
            <person name="Lindquist E."/>
            <person name="Lucas S.M."/>
            <person name="Mead P.E."/>
            <person name="Mitros T."/>
            <person name="Ogino H."/>
            <person name="Ohta Y."/>
            <person name="Poliakov A.V."/>
            <person name="Pollet N."/>
            <person name="Robert J."/>
            <person name="Salamov A."/>
            <person name="Sater A.K."/>
            <person name="Schmutz J."/>
            <person name="Terry A."/>
            <person name="Vize P.D."/>
            <person name="Warren W.C."/>
            <person name="Wells D."/>
            <person name="Wills A."/>
            <person name="Wilson R.K."/>
            <person name="Zimmerman L.B."/>
            <person name="Zorn A.M."/>
            <person name="Grainger R."/>
            <person name="Grammer T."/>
            <person name="Khokha M.K."/>
            <person name="Richardson P.M."/>
            <person name="Rokhsar D.S."/>
        </authorList>
    </citation>
    <scope>NUCLEOTIDE SEQUENCE [LARGE SCALE GENOMIC DNA]</scope>
    <source>
        <strain evidence="9">Nigerian</strain>
    </source>
</reference>
<accession>A0A803JF73</accession>
<dbReference type="Pfam" id="PF01733">
    <property type="entry name" value="Nucleoside_tran"/>
    <property type="match status" value="1"/>
</dbReference>
<dbReference type="AlphaFoldDB" id="A0A803JF73"/>
<keyword evidence="4 8" id="KW-0812">Transmembrane</keyword>
<keyword evidence="6 8" id="KW-0472">Membrane</keyword>
<evidence type="ECO:0000256" key="4">
    <source>
        <dbReference type="ARBA" id="ARBA00022692"/>
    </source>
</evidence>
<evidence type="ECO:0000256" key="8">
    <source>
        <dbReference type="SAM" id="Phobius"/>
    </source>
</evidence>
<feature type="region of interest" description="Disordered" evidence="7">
    <location>
        <begin position="80"/>
        <end position="106"/>
    </location>
</feature>
<dbReference type="PRINTS" id="PR01130">
    <property type="entry name" value="DERENTRNSPRT"/>
</dbReference>
<gene>
    <name evidence="9" type="primary">slc29a1</name>
</gene>
<feature type="transmembrane region" description="Helical" evidence="8">
    <location>
        <begin position="159"/>
        <end position="177"/>
    </location>
</feature>
<dbReference type="InterPro" id="IPR034764">
    <property type="entry name" value="ENT1/ENT2"/>
</dbReference>
<feature type="transmembrane region" description="Helical" evidence="8">
    <location>
        <begin position="324"/>
        <end position="340"/>
    </location>
</feature>
<dbReference type="GeneTree" id="ENSGT00950000182898"/>
<keyword evidence="5 8" id="KW-1133">Transmembrane helix</keyword>
<evidence type="ECO:0000256" key="3">
    <source>
        <dbReference type="ARBA" id="ARBA00022448"/>
    </source>
</evidence>